<dbReference type="FunFam" id="1.25.40.10:FF:000385">
    <property type="entry name" value="Pentatricopeptide repeat-containing protein mitochondrial"/>
    <property type="match status" value="1"/>
</dbReference>
<dbReference type="Pfam" id="PF01535">
    <property type="entry name" value="PPR"/>
    <property type="match status" value="2"/>
</dbReference>
<dbReference type="GO" id="GO:0005739">
    <property type="term" value="C:mitochondrion"/>
    <property type="evidence" value="ECO:0000318"/>
    <property type="project" value="GO_Central"/>
</dbReference>
<evidence type="ECO:0000256" key="4">
    <source>
        <dbReference type="ARBA" id="ARBA00022946"/>
    </source>
</evidence>
<evidence type="ECO:0000313" key="7">
    <source>
        <dbReference type="RefSeq" id="XP_010267968.1"/>
    </source>
</evidence>
<evidence type="ECO:0000256" key="1">
    <source>
        <dbReference type="ARBA" id="ARBA00004173"/>
    </source>
</evidence>
<keyword evidence="3" id="KW-0677">Repeat</keyword>
<dbReference type="GO" id="GO:0003729">
    <property type="term" value="F:mRNA binding"/>
    <property type="evidence" value="ECO:0007669"/>
    <property type="project" value="UniProtKB-ARBA"/>
</dbReference>
<evidence type="ECO:0000256" key="5">
    <source>
        <dbReference type="ARBA" id="ARBA00023128"/>
    </source>
</evidence>
<evidence type="ECO:0000313" key="6">
    <source>
        <dbReference type="Proteomes" id="UP000189703"/>
    </source>
</evidence>
<name>A0A1U8AKW4_NELNU</name>
<dbReference type="OMA" id="EWESTCY"/>
<dbReference type="eggNOG" id="KOG4197">
    <property type="taxonomic scope" value="Eukaryota"/>
</dbReference>
<organism evidence="6 7">
    <name type="scientific">Nelumbo nucifera</name>
    <name type="common">Sacred lotus</name>
    <dbReference type="NCBI Taxonomy" id="4432"/>
    <lineage>
        <taxon>Eukaryota</taxon>
        <taxon>Viridiplantae</taxon>
        <taxon>Streptophyta</taxon>
        <taxon>Embryophyta</taxon>
        <taxon>Tracheophyta</taxon>
        <taxon>Spermatophyta</taxon>
        <taxon>Magnoliopsida</taxon>
        <taxon>Proteales</taxon>
        <taxon>Nelumbonaceae</taxon>
        <taxon>Nelumbo</taxon>
    </lineage>
</organism>
<dbReference type="OrthoDB" id="1717827at2759"/>
<keyword evidence="5" id="KW-0496">Mitochondrion</keyword>
<dbReference type="SUPFAM" id="SSF48452">
    <property type="entry name" value="TPR-like"/>
    <property type="match status" value="1"/>
</dbReference>
<dbReference type="KEGG" id="nnu:104605058"/>
<evidence type="ECO:0000256" key="2">
    <source>
        <dbReference type="ARBA" id="ARBA00007626"/>
    </source>
</evidence>
<dbReference type="NCBIfam" id="TIGR00756">
    <property type="entry name" value="PPR"/>
    <property type="match status" value="2"/>
</dbReference>
<accession>A0A1U8AKW4</accession>
<evidence type="ECO:0000256" key="3">
    <source>
        <dbReference type="ARBA" id="ARBA00022737"/>
    </source>
</evidence>
<dbReference type="RefSeq" id="XP_010267968.1">
    <property type="nucleotide sequence ID" value="XM_010269666.2"/>
</dbReference>
<dbReference type="Pfam" id="PF13041">
    <property type="entry name" value="PPR_2"/>
    <property type="match status" value="1"/>
</dbReference>
<dbReference type="GeneID" id="104605058"/>
<proteinExistence type="inferred from homology"/>
<dbReference type="Gene3D" id="1.25.40.10">
    <property type="entry name" value="Tetratricopeptide repeat domain"/>
    <property type="match status" value="3"/>
</dbReference>
<keyword evidence="6" id="KW-1185">Reference proteome</keyword>
<dbReference type="PROSITE" id="PS51375">
    <property type="entry name" value="PPR"/>
    <property type="match status" value="4"/>
</dbReference>
<comment type="subcellular location">
    <subcellularLocation>
        <location evidence="1">Mitochondrion</location>
    </subcellularLocation>
</comment>
<dbReference type="InterPro" id="IPR011990">
    <property type="entry name" value="TPR-like_helical_dom_sf"/>
</dbReference>
<dbReference type="AlphaFoldDB" id="A0A1U8AKW4"/>
<protein>
    <submittedName>
        <fullName evidence="7">Pentatricopeptide repeat-containing protein At1g60770-like</fullName>
    </submittedName>
</protein>
<sequence length="511" mass="59674">MLRNFKRMLWRGAETSRRLCSVASQTKDRAQSRSPARRFRGSKEASNLYHRITRLEPSNEGVIQAMNDWVVNKGKTICRYDISNFVNQLRKYKQFSLALQLLEWMERRGMHLTYGDHAYRIDLLWKAEGILSAEKYFTDLPKSFQNKFTYGALLNCYCNEKMVDKAMAHLRKMRELNLASNAPAYNSLMTLHMKLGEAEKVPVLAQEMKEKLIEPDSFTYNILMSSYASLKDIEGVERVMEEVKTRSEIDGNWTMYGSLAAVYIASGLFEKAQLALKELEQRNKPKDREAFHFLLSMYASIGNAAEVNRVWQSLKSAFQKTTNLSYLTMLQTLARLDDLDGLAKCFEEWESGCSSYDIRLINVLMGAYLKRDMIQEAKLLLEKATRKGSNPNYATFMMFVDFYVKNQDMDWALKCMDTAIPKVKEHEWKLYRERSYFLLKNFEEEKDVDHAEELYRILKRANCLDQEVYNFLIRTYVVAGMVEPQMRQRMEADGIEIMPETERLLESICPD</sequence>
<keyword evidence="4" id="KW-0809">Transit peptide</keyword>
<dbReference type="PANTHER" id="PTHR45717">
    <property type="entry name" value="OS12G0527900 PROTEIN"/>
    <property type="match status" value="1"/>
</dbReference>
<dbReference type="Proteomes" id="UP000189703">
    <property type="component" value="Unplaced"/>
</dbReference>
<dbReference type="PANTHER" id="PTHR45717:SF8">
    <property type="entry name" value="OS01G0301000 PROTEIN"/>
    <property type="match status" value="1"/>
</dbReference>
<comment type="similarity">
    <text evidence="2">Belongs to the PPR family. P subfamily.</text>
</comment>
<reference evidence="7" key="1">
    <citation type="submission" date="2025-08" db="UniProtKB">
        <authorList>
            <consortium name="RefSeq"/>
        </authorList>
    </citation>
    <scope>IDENTIFICATION</scope>
</reference>
<gene>
    <name evidence="7" type="primary">LOC104605058</name>
</gene>
<dbReference type="InterPro" id="IPR002885">
    <property type="entry name" value="PPR_rpt"/>
</dbReference>